<reference evidence="1 2" key="1">
    <citation type="submission" date="2017-08" db="EMBL/GenBank/DDBJ databases">
        <title>Aliifodinibius alkalisoli sp. nov., isolated from saline alkaline soil.</title>
        <authorList>
            <person name="Liu D."/>
            <person name="Zhang G."/>
        </authorList>
    </citation>
    <scope>NUCLEOTIDE SEQUENCE [LARGE SCALE GENOMIC DNA]</scope>
    <source>
        <strain evidence="1 2">WN023</strain>
    </source>
</reference>
<dbReference type="InterPro" id="IPR008969">
    <property type="entry name" value="CarboxyPept-like_regulatory"/>
</dbReference>
<protein>
    <recommendedName>
        <fullName evidence="3">Carboxypeptidase regulatory-like domain-containing protein</fullName>
    </recommendedName>
</protein>
<dbReference type="EMBL" id="NSKE01000002">
    <property type="protein sequence ID" value="PAU95267.1"/>
    <property type="molecule type" value="Genomic_DNA"/>
</dbReference>
<organism evidence="1 2">
    <name type="scientific">Fodinibius salipaludis</name>
    <dbReference type="NCBI Taxonomy" id="2032627"/>
    <lineage>
        <taxon>Bacteria</taxon>
        <taxon>Pseudomonadati</taxon>
        <taxon>Balneolota</taxon>
        <taxon>Balneolia</taxon>
        <taxon>Balneolales</taxon>
        <taxon>Balneolaceae</taxon>
        <taxon>Fodinibius</taxon>
    </lineage>
</organism>
<dbReference type="SUPFAM" id="SSF49464">
    <property type="entry name" value="Carboxypeptidase regulatory domain-like"/>
    <property type="match status" value="1"/>
</dbReference>
<accession>A0A2A2GEC9</accession>
<evidence type="ECO:0000313" key="1">
    <source>
        <dbReference type="EMBL" id="PAU95267.1"/>
    </source>
</evidence>
<dbReference type="Pfam" id="PF13620">
    <property type="entry name" value="CarboxypepD_reg"/>
    <property type="match status" value="1"/>
</dbReference>
<dbReference type="OrthoDB" id="1223654at2"/>
<dbReference type="Gene3D" id="2.60.40.1120">
    <property type="entry name" value="Carboxypeptidase-like, regulatory domain"/>
    <property type="match status" value="1"/>
</dbReference>
<proteinExistence type="predicted"/>
<evidence type="ECO:0000313" key="2">
    <source>
        <dbReference type="Proteomes" id="UP000218831"/>
    </source>
</evidence>
<name>A0A2A2GEC9_9BACT</name>
<sequence length="171" mass="19588">MKKLLFLGISLIFVVNSVNAQYSISGYIISLETAKPIPNATVFLNDKSNLPLEDSDLLRVTTDSTGFYKIAGIKADTYTLNAWTTYRAMDQRYAMVIASDNIEVERSRNVDFVFSENAFKYRLHAKYHVKEAIEILHQKKRSSDSVAFRAVLPQIYIDSKRGSMLTWYIKK</sequence>
<dbReference type="RefSeq" id="WP_095605393.1">
    <property type="nucleotide sequence ID" value="NZ_NSKE01000002.1"/>
</dbReference>
<keyword evidence="2" id="KW-1185">Reference proteome</keyword>
<dbReference type="AlphaFoldDB" id="A0A2A2GEC9"/>
<dbReference type="Proteomes" id="UP000218831">
    <property type="component" value="Unassembled WGS sequence"/>
</dbReference>
<evidence type="ECO:0008006" key="3">
    <source>
        <dbReference type="Google" id="ProtNLM"/>
    </source>
</evidence>
<gene>
    <name evidence="1" type="ORF">CK503_03460</name>
</gene>
<comment type="caution">
    <text evidence="1">The sequence shown here is derived from an EMBL/GenBank/DDBJ whole genome shotgun (WGS) entry which is preliminary data.</text>
</comment>